<comment type="caution">
    <text evidence="10">The sequence shown here is derived from an EMBL/GenBank/DDBJ whole genome shotgun (WGS) entry which is preliminary data.</text>
</comment>
<dbReference type="NCBIfam" id="TIGR02602">
    <property type="entry name" value="8TM_EpsH"/>
    <property type="match status" value="1"/>
</dbReference>
<keyword evidence="6 8" id="KW-1133">Transmembrane helix</keyword>
<evidence type="ECO:0000313" key="11">
    <source>
        <dbReference type="Proteomes" id="UP001197214"/>
    </source>
</evidence>
<keyword evidence="4 8" id="KW-0812">Transmembrane</keyword>
<evidence type="ECO:0000256" key="7">
    <source>
        <dbReference type="ARBA" id="ARBA00023136"/>
    </source>
</evidence>
<dbReference type="RefSeq" id="WP_219236622.1">
    <property type="nucleotide sequence ID" value="NZ_JAHWZX010000001.1"/>
</dbReference>
<evidence type="ECO:0000256" key="2">
    <source>
        <dbReference type="ARBA" id="ARBA00022475"/>
    </source>
</evidence>
<dbReference type="InterPro" id="IPR014263">
    <property type="entry name" value="Methanolan_biosynth_EpsI"/>
</dbReference>
<dbReference type="Pfam" id="PF11984">
    <property type="entry name" value="DUF3485"/>
    <property type="match status" value="1"/>
</dbReference>
<feature type="transmembrane region" description="Helical" evidence="8">
    <location>
        <begin position="225"/>
        <end position="250"/>
    </location>
</feature>
<comment type="subcellular location">
    <subcellularLocation>
        <location evidence="1">Cell membrane</location>
        <topology evidence="1">Multi-pass membrane protein</topology>
    </subcellularLocation>
</comment>
<gene>
    <name evidence="10" type="primary">xrtA</name>
    <name evidence="10" type="ORF">KY084_01345</name>
</gene>
<dbReference type="InterPro" id="IPR013426">
    <property type="entry name" value="EpsH-like"/>
</dbReference>
<keyword evidence="11" id="KW-1185">Reference proteome</keyword>
<sequence>MSIAWSSRDFDGARGGFNGRWRRNALFLGGAIAALLILFHADVADLAGIYWNSTTFGHCLFIMPVFGWLVWQRREGLARLVPQSWYPGLALVVAGGFAWLLGSAAGVALLRHFGLVVMIQGAALTLLGPHVARALLFPLAFLFFLVPFGEMFEGPLQTVTVKMCMALLHLFAVPASVDGVLITIPNGYFEVAEACSGAKFLIAMIAYGALVANVCYISWARRAGFMAMALIVPVIANGLRAFGTIYAAYWTSVEAATGFDHIVYGWIFFALVMAAVLAIGWRWFDRDPDAPWFDPADFPPPVRHRTDPVTGTGFVIAIAVAFFAWSAAIAGRADALPRAISLPDVPGWQRVDRVTRSAWTPNYPGADHVLIGQYAGPDGARVDLAVAIYAGQSDGREVVGFGIGPIRENGKWVRVADEAPVKGGATMRMTAPGPVYRHVVIWYDVAGTLTADPNMVKLATLRARLLGGRQRAVAVLVSEEENGTNVPRADMARFVDALDIDTLADRMVRTAP</sequence>
<feature type="transmembrane region" description="Helical" evidence="8">
    <location>
        <begin position="24"/>
        <end position="43"/>
    </location>
</feature>
<feature type="transmembrane region" description="Helical" evidence="8">
    <location>
        <begin position="134"/>
        <end position="152"/>
    </location>
</feature>
<feature type="transmembrane region" description="Helical" evidence="8">
    <location>
        <begin position="309"/>
        <end position="330"/>
    </location>
</feature>
<dbReference type="GO" id="GO:0016787">
    <property type="term" value="F:hydrolase activity"/>
    <property type="evidence" value="ECO:0007669"/>
    <property type="project" value="UniProtKB-KW"/>
</dbReference>
<feature type="transmembrane region" description="Helical" evidence="8">
    <location>
        <begin position="167"/>
        <end position="188"/>
    </location>
</feature>
<evidence type="ECO:0000256" key="3">
    <source>
        <dbReference type="ARBA" id="ARBA00022670"/>
    </source>
</evidence>
<feature type="transmembrane region" description="Helical" evidence="8">
    <location>
        <begin position="83"/>
        <end position="102"/>
    </location>
</feature>
<evidence type="ECO:0000256" key="6">
    <source>
        <dbReference type="ARBA" id="ARBA00022989"/>
    </source>
</evidence>
<feature type="domain" description="Methanolan biosynthesis EpsI" evidence="9">
    <location>
        <begin position="315"/>
        <end position="498"/>
    </location>
</feature>
<feature type="transmembrane region" description="Helical" evidence="8">
    <location>
        <begin position="49"/>
        <end position="71"/>
    </location>
</feature>
<evidence type="ECO:0000256" key="1">
    <source>
        <dbReference type="ARBA" id="ARBA00004651"/>
    </source>
</evidence>
<evidence type="ECO:0000256" key="5">
    <source>
        <dbReference type="ARBA" id="ARBA00022801"/>
    </source>
</evidence>
<evidence type="ECO:0000256" key="8">
    <source>
        <dbReference type="SAM" id="Phobius"/>
    </source>
</evidence>
<dbReference type="NCBIfam" id="TIGR04178">
    <property type="entry name" value="exo_archaeo"/>
    <property type="match status" value="1"/>
</dbReference>
<dbReference type="InterPro" id="IPR026392">
    <property type="entry name" value="Exo/Archaeosortase_dom"/>
</dbReference>
<dbReference type="EMBL" id="JAHWZX010000001">
    <property type="protein sequence ID" value="MBW4329522.1"/>
    <property type="molecule type" value="Genomic_DNA"/>
</dbReference>
<feature type="transmembrane region" description="Helical" evidence="8">
    <location>
        <begin position="262"/>
        <end position="284"/>
    </location>
</feature>
<keyword evidence="3" id="KW-0645">Protease</keyword>
<evidence type="ECO:0000313" key="10">
    <source>
        <dbReference type="EMBL" id="MBW4329522.1"/>
    </source>
</evidence>
<name>A0ABS6XH27_9SPHN</name>
<keyword evidence="7 8" id="KW-0472">Membrane</keyword>
<keyword evidence="5 10" id="KW-0378">Hydrolase</keyword>
<proteinExistence type="predicted"/>
<evidence type="ECO:0000256" key="4">
    <source>
        <dbReference type="ARBA" id="ARBA00022692"/>
    </source>
</evidence>
<dbReference type="Pfam" id="PF09721">
    <property type="entry name" value="Exosortase_EpsH"/>
    <property type="match status" value="1"/>
</dbReference>
<dbReference type="Proteomes" id="UP001197214">
    <property type="component" value="Unassembled WGS sequence"/>
</dbReference>
<dbReference type="InterPro" id="IPR019127">
    <property type="entry name" value="Exosortase"/>
</dbReference>
<feature type="transmembrane region" description="Helical" evidence="8">
    <location>
        <begin position="200"/>
        <end position="219"/>
    </location>
</feature>
<dbReference type="InterPro" id="IPR017540">
    <property type="entry name" value="Exosortase-1"/>
</dbReference>
<protein>
    <submittedName>
        <fullName evidence="10">Exosortase A</fullName>
        <ecNumber evidence="10">3.4.22.-</ecNumber>
    </submittedName>
</protein>
<dbReference type="NCBIfam" id="TIGR03109">
    <property type="entry name" value="exosort_XrtA"/>
    <property type="match status" value="1"/>
</dbReference>
<organism evidence="10 11">
    <name type="scientific">Stakelama flava</name>
    <dbReference type="NCBI Taxonomy" id="2860338"/>
    <lineage>
        <taxon>Bacteria</taxon>
        <taxon>Pseudomonadati</taxon>
        <taxon>Pseudomonadota</taxon>
        <taxon>Alphaproteobacteria</taxon>
        <taxon>Sphingomonadales</taxon>
        <taxon>Sphingomonadaceae</taxon>
        <taxon>Stakelama</taxon>
    </lineage>
</organism>
<dbReference type="EC" id="3.4.22.-" evidence="10"/>
<dbReference type="NCBIfam" id="TIGR02914">
    <property type="entry name" value="EpsI_fam"/>
    <property type="match status" value="1"/>
</dbReference>
<reference evidence="10 11" key="1">
    <citation type="submission" date="2021-07" db="EMBL/GenBank/DDBJ databases">
        <title>Stakelama flava sp. nov., a novel endophytic bacterium isolated from branch of Kandelia candel.</title>
        <authorList>
            <person name="Tuo L."/>
        </authorList>
    </citation>
    <scope>NUCLEOTIDE SEQUENCE [LARGE SCALE GENOMIC DNA]</scope>
    <source>
        <strain evidence="10 11">CBK3Z-3</strain>
    </source>
</reference>
<keyword evidence="2" id="KW-1003">Cell membrane</keyword>
<accession>A0ABS6XH27</accession>
<evidence type="ECO:0000259" key="9">
    <source>
        <dbReference type="Pfam" id="PF11984"/>
    </source>
</evidence>